<dbReference type="InterPro" id="IPR042100">
    <property type="entry name" value="Bug_dom1"/>
</dbReference>
<dbReference type="PANTHER" id="PTHR42928">
    <property type="entry name" value="TRICARBOXYLATE-BINDING PROTEIN"/>
    <property type="match status" value="1"/>
</dbReference>
<dbReference type="SUPFAM" id="SSF53850">
    <property type="entry name" value="Periplasmic binding protein-like II"/>
    <property type="match status" value="1"/>
</dbReference>
<dbReference type="Pfam" id="PF03401">
    <property type="entry name" value="TctC"/>
    <property type="match status" value="1"/>
</dbReference>
<proteinExistence type="inferred from homology"/>
<evidence type="ECO:0000256" key="1">
    <source>
        <dbReference type="ARBA" id="ARBA00006987"/>
    </source>
</evidence>
<evidence type="ECO:0000313" key="4">
    <source>
        <dbReference type="Proteomes" id="UP000216225"/>
    </source>
</evidence>
<dbReference type="AlphaFoldDB" id="A0A3R7FD19"/>
<dbReference type="EMBL" id="NKDB02000005">
    <property type="protein sequence ID" value="RKJ94588.1"/>
    <property type="molecule type" value="Genomic_DNA"/>
</dbReference>
<evidence type="ECO:0000313" key="3">
    <source>
        <dbReference type="EMBL" id="RKJ94588.1"/>
    </source>
</evidence>
<accession>A0A3R7FD19</accession>
<keyword evidence="2" id="KW-0732">Signal</keyword>
<dbReference type="InterPro" id="IPR005064">
    <property type="entry name" value="BUG"/>
</dbReference>
<dbReference type="Gene3D" id="3.40.190.10">
    <property type="entry name" value="Periplasmic binding protein-like II"/>
    <property type="match status" value="1"/>
</dbReference>
<gene>
    <name evidence="3" type="ORF">CE154_019950</name>
</gene>
<dbReference type="CDD" id="cd07012">
    <property type="entry name" value="PBP2_Bug_TTT"/>
    <property type="match status" value="1"/>
</dbReference>
<comment type="caution">
    <text evidence="3">The sequence shown here is derived from an EMBL/GenBank/DDBJ whole genome shotgun (WGS) entry which is preliminary data.</text>
</comment>
<feature type="signal peptide" evidence="2">
    <location>
        <begin position="1"/>
        <end position="24"/>
    </location>
</feature>
<dbReference type="Gene3D" id="3.40.190.150">
    <property type="entry name" value="Bordetella uptake gene, domain 1"/>
    <property type="match status" value="1"/>
</dbReference>
<evidence type="ECO:0000256" key="2">
    <source>
        <dbReference type="SAM" id="SignalP"/>
    </source>
</evidence>
<organism evidence="3 4">
    <name type="scientific">Alicycliphilus denitrificans</name>
    <dbReference type="NCBI Taxonomy" id="179636"/>
    <lineage>
        <taxon>Bacteria</taxon>
        <taxon>Pseudomonadati</taxon>
        <taxon>Pseudomonadota</taxon>
        <taxon>Betaproteobacteria</taxon>
        <taxon>Burkholderiales</taxon>
        <taxon>Comamonadaceae</taxon>
        <taxon>Alicycliphilus</taxon>
    </lineage>
</organism>
<dbReference type="RefSeq" id="WP_094437162.1">
    <property type="nucleotide sequence ID" value="NZ_NKDB02000005.1"/>
</dbReference>
<comment type="similarity">
    <text evidence="1">Belongs to the UPF0065 (bug) family.</text>
</comment>
<protein>
    <submittedName>
        <fullName evidence="3">Tripartite tricarboxylate transporter substrate binding protein</fullName>
    </submittedName>
</protein>
<dbReference type="Proteomes" id="UP000216225">
    <property type="component" value="Unassembled WGS sequence"/>
</dbReference>
<reference evidence="3 4" key="1">
    <citation type="submission" date="2018-09" db="EMBL/GenBank/DDBJ databases">
        <title>Genome comparison of Alicycliphilus sp. BQ1, a polyurethanolytic bacterium, with its closest phylogenetic relatives Alicycliphilus denitrificans BC and K601, unable to attack polyurethane.</title>
        <authorList>
            <person name="Loza-Tavera H."/>
            <person name="Lozano L."/>
            <person name="Cevallos M."/>
            <person name="Maya-Lucas O."/>
            <person name="Garcia-Mena J."/>
            <person name="Hernandez J."/>
        </authorList>
    </citation>
    <scope>NUCLEOTIDE SEQUENCE [LARGE SCALE GENOMIC DNA]</scope>
    <source>
        <strain evidence="3 4">BQ1</strain>
    </source>
</reference>
<dbReference type="PIRSF" id="PIRSF017082">
    <property type="entry name" value="YflP"/>
    <property type="match status" value="1"/>
</dbReference>
<dbReference type="PANTHER" id="PTHR42928:SF5">
    <property type="entry name" value="BLR1237 PROTEIN"/>
    <property type="match status" value="1"/>
</dbReference>
<name>A0A3R7FD19_9BURK</name>
<feature type="chain" id="PRO_5018647750" evidence="2">
    <location>
        <begin position="25"/>
        <end position="327"/>
    </location>
</feature>
<sequence length="327" mass="35029">MNKTLAYCLLAALGLASAAAPALAQDWPSKPITFVVGYPAGGPVDALARALGQRLSAELKQPVVIDNKPGANEIVASQFVARSKPDGYTLFVSTEAPLTQNQFLYKKLGYVPETDLVPISQLIHVPMVLAVRPDFPAETAREFIARARARSNSEPVNYASAGVGGVTHLPMAMLGKNEGFRWNHVPYKGAAPILPDLMAGQVDATMLAVAFLGPYIVDKKIKGLAVSAEQRPKALPHVPTFKELGIKDVQAGFLIGLTGPKGLPPALAVRLANAARAVLQEQDFRDKYIDPYAYSVVASSPTAFALYLRNDRTVQEERVRASGATLD</sequence>